<dbReference type="InParanoid" id="A0A218Z1W6"/>
<dbReference type="Proteomes" id="UP000242519">
    <property type="component" value="Unassembled WGS sequence"/>
</dbReference>
<protein>
    <recommendedName>
        <fullName evidence="4">BTB domain-containing protein</fullName>
    </recommendedName>
</protein>
<feature type="region of interest" description="Disordered" evidence="1">
    <location>
        <begin position="94"/>
        <end position="220"/>
    </location>
</feature>
<feature type="compositionally biased region" description="Pro residues" evidence="1">
    <location>
        <begin position="190"/>
        <end position="200"/>
    </location>
</feature>
<comment type="caution">
    <text evidence="2">The sequence shown here is derived from an EMBL/GenBank/DDBJ whole genome shotgun (WGS) entry which is preliminary data.</text>
</comment>
<accession>A0A218Z1W6</accession>
<feature type="region of interest" description="Disordered" evidence="1">
    <location>
        <begin position="266"/>
        <end position="345"/>
    </location>
</feature>
<feature type="compositionally biased region" description="Pro residues" evidence="1">
    <location>
        <begin position="173"/>
        <end position="182"/>
    </location>
</feature>
<reference evidence="2 3" key="1">
    <citation type="submission" date="2017-04" db="EMBL/GenBank/DDBJ databases">
        <title>Draft genome sequence of Marssonina coronaria NL1: causal agent of apple blotch.</title>
        <authorList>
            <person name="Cheng Q."/>
        </authorList>
    </citation>
    <scope>NUCLEOTIDE SEQUENCE [LARGE SCALE GENOMIC DNA]</scope>
    <source>
        <strain evidence="2 3">NL1</strain>
    </source>
</reference>
<evidence type="ECO:0000313" key="3">
    <source>
        <dbReference type="Proteomes" id="UP000242519"/>
    </source>
</evidence>
<dbReference type="OrthoDB" id="3560603at2759"/>
<feature type="region of interest" description="Disordered" evidence="1">
    <location>
        <begin position="1"/>
        <end position="27"/>
    </location>
</feature>
<dbReference type="EMBL" id="MZNU01000253">
    <property type="protein sequence ID" value="OWP02007.1"/>
    <property type="molecule type" value="Genomic_DNA"/>
</dbReference>
<sequence>MPPKKRKAQEMDSRVSSAREPGGYPQDVYDAYHRDMRGAGLRGGDGFTAVEPGRSADNIQAQPSQPRDQAGRIWQRTVDGVHYQVAGPVLNPQQEQQFQDQLQAERRQQEQARQKSLTALQERVEGHGRVRGVKQAVVPPQAHQPVLRPTSPPAGQPSPYNSQQPACHSLRQPAPPSSPPAPFAAISPPAGQPLPQPVPAPLRQTPPAAQPLGQSPRQRARALAEILRAAHSRSGPAPRPAGQLPSMPLPANMTVPARQCLHTATDGRVEGQGVSDQDVVRKNKSRGGANGRDADADAESVNIDDQDPQANIDPALKTPIQKRAISKPKPSRHKHHQAPEAATKSAQIRVVEHVNACAKSANERHSRAAFVAPGQAVLNYSAGRSGSSPQRNISLSMQLANPANGHRTIALDWDLAFFHSPVIARHFSSDAPEADYRDAATIKVRLLPTAMWFSHWLYTQSLYPRPLSVESPVSDEQTLLVDLYLLAESLEIPRLQNLCLRELSRVHDETKTLSIEASSLLYTYSDSRCRLRAYLVWRYATRLSSEQIVDGEADRYYSPQMMLEWIVLLTSLLRGKEAGEKLAGFQLAWFLVQEKEMIWPFLDFPGTDDQEQG</sequence>
<dbReference type="InterPro" id="IPR011333">
    <property type="entry name" value="SKP1/BTB/POZ_sf"/>
</dbReference>
<dbReference type="AlphaFoldDB" id="A0A218Z1W6"/>
<organism evidence="2 3">
    <name type="scientific">Diplocarpon coronariae</name>
    <dbReference type="NCBI Taxonomy" id="2795749"/>
    <lineage>
        <taxon>Eukaryota</taxon>
        <taxon>Fungi</taxon>
        <taxon>Dikarya</taxon>
        <taxon>Ascomycota</taxon>
        <taxon>Pezizomycotina</taxon>
        <taxon>Leotiomycetes</taxon>
        <taxon>Helotiales</taxon>
        <taxon>Drepanopezizaceae</taxon>
        <taxon>Diplocarpon</taxon>
    </lineage>
</organism>
<gene>
    <name evidence="2" type="ORF">B2J93_4633</name>
</gene>
<evidence type="ECO:0000313" key="2">
    <source>
        <dbReference type="EMBL" id="OWP02007.1"/>
    </source>
</evidence>
<dbReference type="Gene3D" id="3.30.710.10">
    <property type="entry name" value="Potassium Channel Kv1.1, Chain A"/>
    <property type="match status" value="1"/>
</dbReference>
<keyword evidence="3" id="KW-1185">Reference proteome</keyword>
<feature type="compositionally biased region" description="Basic and acidic residues" evidence="1">
    <location>
        <begin position="103"/>
        <end position="113"/>
    </location>
</feature>
<evidence type="ECO:0008006" key="4">
    <source>
        <dbReference type="Google" id="ProtNLM"/>
    </source>
</evidence>
<proteinExistence type="predicted"/>
<evidence type="ECO:0000256" key="1">
    <source>
        <dbReference type="SAM" id="MobiDB-lite"/>
    </source>
</evidence>
<feature type="compositionally biased region" description="Acidic residues" evidence="1">
    <location>
        <begin position="296"/>
        <end position="307"/>
    </location>
</feature>
<name>A0A218Z1W6_9HELO</name>
<feature type="compositionally biased region" description="Basic residues" evidence="1">
    <location>
        <begin position="324"/>
        <end position="336"/>
    </location>
</feature>